<feature type="region of interest" description="Disordered" evidence="6">
    <location>
        <begin position="321"/>
        <end position="340"/>
    </location>
</feature>
<dbReference type="PANTHER" id="PTHR16076:SF8">
    <property type="entry name" value="CYTOSKELETON-ASSOCIATED PROTEIN 2"/>
    <property type="match status" value="1"/>
</dbReference>
<evidence type="ECO:0000256" key="4">
    <source>
        <dbReference type="ARBA" id="ARBA00022553"/>
    </source>
</evidence>
<feature type="domain" description="Cytoskeleton-associated protein 2 C-terminal" evidence="7">
    <location>
        <begin position="282"/>
        <end position="345"/>
    </location>
</feature>
<dbReference type="AlphaFoldDB" id="A0A2K6SU93"/>
<feature type="domain" description="Cytoskeleton-associated protein 2 C-terminal" evidence="7">
    <location>
        <begin position="346"/>
        <end position="384"/>
    </location>
</feature>
<dbReference type="STRING" id="39432.ENSSBOP00000010955"/>
<evidence type="ECO:0000256" key="5">
    <source>
        <dbReference type="ARBA" id="ARBA00023212"/>
    </source>
</evidence>
<proteinExistence type="inferred from homology"/>
<name>A0A2K6SU93_SAIBB</name>
<feature type="compositionally biased region" description="Polar residues" evidence="6">
    <location>
        <begin position="232"/>
        <end position="242"/>
    </location>
</feature>
<evidence type="ECO:0000256" key="6">
    <source>
        <dbReference type="SAM" id="MobiDB-lite"/>
    </source>
</evidence>
<dbReference type="InterPro" id="IPR029197">
    <property type="entry name" value="CKAP2_C"/>
</dbReference>
<dbReference type="Pfam" id="PF15297">
    <property type="entry name" value="CKAP2_C"/>
    <property type="match status" value="3"/>
</dbReference>
<dbReference type="GO" id="GO:0007026">
    <property type="term" value="P:negative regulation of microtubule depolymerization"/>
    <property type="evidence" value="ECO:0007669"/>
    <property type="project" value="TreeGrafter"/>
</dbReference>
<feature type="region of interest" description="Disordered" evidence="6">
    <location>
        <begin position="186"/>
        <end position="242"/>
    </location>
</feature>
<accession>A0A2K6SU93</accession>
<feature type="compositionally biased region" description="Basic and acidic residues" evidence="6">
    <location>
        <begin position="321"/>
        <end position="337"/>
    </location>
</feature>
<feature type="domain" description="Cytoskeleton-associated protein 2 C-terminal" evidence="7">
    <location>
        <begin position="393"/>
        <end position="543"/>
    </location>
</feature>
<sequence>MSTPAVPRDLQLPLSQRAQSTFKKQRRQKLQEYLLRRKTLFENEMLSSRGQRAVTSEDQVQERTKVLKLKTEMADKENVKRPWGVNFIPLKPSNELTNSTAVIDTHKPKDSNQTLHQAFHLKNRSKKRQITAEKQKQDANMPKKPVLGSYHDQIVQSKVNSLRKSLQVKDESCAATMKLSSIVPKATKPQPVNTSSVTVKSNRSSSMTATTQSVSTTSQNTLVRPPNRSHHNNTQDTVKQGISRTSAHVTIWKVPCEKELLESKTALSITLSRSTASEVVARPASSSNDKLMEESKPIDQRRHTIRKATVDRSRKARLSEWKAGKGRLESEGQKEKPVGSFWTTMGCPKEDILVTLNDLIKNIPDDKKLAKYWICLARMEPITKNLIWRKYGDTEKMCATKEEVKVVSIEDTDPENLEMESKHHRNVLFQDSEKKQDSNTKEPTHDVKTPNTKTRTSCLIKYNMSTMPYLQRMKRKVQFAETNSAFKELKFLTPVRRSQCLQEKTSKLPDMLKNHCPCVSSLKQQMELGRQTEAFVCHPNAALCWMYSKD</sequence>
<dbReference type="Ensembl" id="ENSSBOT00000027734.1">
    <property type="protein sequence ID" value="ENSSBOP00000010955.1"/>
    <property type="gene ID" value="ENSSBOG00000022302.1"/>
</dbReference>
<evidence type="ECO:0000313" key="8">
    <source>
        <dbReference type="Ensembl" id="ENSSBOP00000010955.1"/>
    </source>
</evidence>
<feature type="compositionally biased region" description="Low complexity" evidence="6">
    <location>
        <begin position="192"/>
        <end position="221"/>
    </location>
</feature>
<comment type="similarity">
    <text evidence="2">Belongs to the CKAP2 family.</text>
</comment>
<reference evidence="8" key="2">
    <citation type="submission" date="2025-09" db="UniProtKB">
        <authorList>
            <consortium name="Ensembl"/>
        </authorList>
    </citation>
    <scope>IDENTIFICATION</scope>
</reference>
<dbReference type="GeneTree" id="ENSGT00530000063691"/>
<evidence type="ECO:0000313" key="9">
    <source>
        <dbReference type="Proteomes" id="UP000233220"/>
    </source>
</evidence>
<feature type="region of interest" description="Disordered" evidence="6">
    <location>
        <begin position="425"/>
        <end position="452"/>
    </location>
</feature>
<dbReference type="PANTHER" id="PTHR16076">
    <property type="entry name" value="CYTOSKELETON ASSOCIATED PROTEIN 2-RELATED"/>
    <property type="match status" value="1"/>
</dbReference>
<reference evidence="8" key="1">
    <citation type="submission" date="2025-08" db="UniProtKB">
        <authorList>
            <consortium name="Ensembl"/>
        </authorList>
    </citation>
    <scope>IDENTIFICATION</scope>
</reference>
<evidence type="ECO:0000256" key="3">
    <source>
        <dbReference type="ARBA" id="ARBA00022490"/>
    </source>
</evidence>
<dbReference type="OMA" id="QESTEIC"/>
<feature type="compositionally biased region" description="Basic and acidic residues" evidence="6">
    <location>
        <begin position="431"/>
        <end position="448"/>
    </location>
</feature>
<evidence type="ECO:0000256" key="1">
    <source>
        <dbReference type="ARBA" id="ARBA00004245"/>
    </source>
</evidence>
<protein>
    <recommendedName>
        <fullName evidence="7">Cytoskeleton-associated protein 2 C-terminal domain-containing protein</fullName>
    </recommendedName>
</protein>
<keyword evidence="4" id="KW-0597">Phosphoprotein</keyword>
<evidence type="ECO:0000259" key="7">
    <source>
        <dbReference type="Pfam" id="PF15297"/>
    </source>
</evidence>
<dbReference type="InterPro" id="IPR026165">
    <property type="entry name" value="CKAP2_fam"/>
</dbReference>
<organism evidence="8 9">
    <name type="scientific">Saimiri boliviensis boliviensis</name>
    <name type="common">Bolivian squirrel monkey</name>
    <dbReference type="NCBI Taxonomy" id="39432"/>
    <lineage>
        <taxon>Eukaryota</taxon>
        <taxon>Metazoa</taxon>
        <taxon>Chordata</taxon>
        <taxon>Craniata</taxon>
        <taxon>Vertebrata</taxon>
        <taxon>Euteleostomi</taxon>
        <taxon>Mammalia</taxon>
        <taxon>Eutheria</taxon>
        <taxon>Euarchontoglires</taxon>
        <taxon>Primates</taxon>
        <taxon>Haplorrhini</taxon>
        <taxon>Platyrrhini</taxon>
        <taxon>Cebidae</taxon>
        <taxon>Saimiriinae</taxon>
        <taxon>Saimiri</taxon>
    </lineage>
</organism>
<evidence type="ECO:0000256" key="2">
    <source>
        <dbReference type="ARBA" id="ARBA00009468"/>
    </source>
</evidence>
<dbReference type="Proteomes" id="UP000233220">
    <property type="component" value="Unplaced"/>
</dbReference>
<keyword evidence="3" id="KW-0963">Cytoplasm</keyword>
<dbReference type="GO" id="GO:0015630">
    <property type="term" value="C:microtubule cytoskeleton"/>
    <property type="evidence" value="ECO:0007669"/>
    <property type="project" value="TreeGrafter"/>
</dbReference>
<comment type="subcellular location">
    <subcellularLocation>
        <location evidence="1">Cytoplasm</location>
        <location evidence="1">Cytoskeleton</location>
    </subcellularLocation>
</comment>
<keyword evidence="5" id="KW-0206">Cytoskeleton</keyword>
<keyword evidence="9" id="KW-1185">Reference proteome</keyword>
<feature type="region of interest" description="Disordered" evidence="6">
    <location>
        <begin position="123"/>
        <end position="146"/>
    </location>
</feature>